<feature type="signal peptide" evidence="1">
    <location>
        <begin position="1"/>
        <end position="37"/>
    </location>
</feature>
<name>A0A165P6G5_9AGAM</name>
<protein>
    <submittedName>
        <fullName evidence="2">Uncharacterized protein</fullName>
    </submittedName>
</protein>
<dbReference type="Proteomes" id="UP000076761">
    <property type="component" value="Unassembled WGS sequence"/>
</dbReference>
<sequence>MYTIQRSTQLSAALASRGTHRLLLWLLATGWPLLLRGVRHNLQVCGQRFLACVSRRFKIWYSTSENVTAYSKYQDRDKEAQYWKSSSRLQRSFGIPGANGRFTNPDGSAGILGTLSEIPLVVYYTPLLPPLIRIRNGTANDDPEATEYLLSPKAFCKWHRMVFRGPLHPTLIEAKAQIRNYSSRDRQQIYRISRMLSDKEVFSLYDQRTQWSPRYRNIWKAWLESKGPDVAIVFR</sequence>
<organism evidence="2 3">
    <name type="scientific">Neolentinus lepideus HHB14362 ss-1</name>
    <dbReference type="NCBI Taxonomy" id="1314782"/>
    <lineage>
        <taxon>Eukaryota</taxon>
        <taxon>Fungi</taxon>
        <taxon>Dikarya</taxon>
        <taxon>Basidiomycota</taxon>
        <taxon>Agaricomycotina</taxon>
        <taxon>Agaricomycetes</taxon>
        <taxon>Gloeophyllales</taxon>
        <taxon>Gloeophyllaceae</taxon>
        <taxon>Neolentinus</taxon>
    </lineage>
</organism>
<keyword evidence="3" id="KW-1185">Reference proteome</keyword>
<dbReference type="EMBL" id="KV425618">
    <property type="protein sequence ID" value="KZT20590.1"/>
    <property type="molecule type" value="Genomic_DNA"/>
</dbReference>
<evidence type="ECO:0000256" key="1">
    <source>
        <dbReference type="SAM" id="SignalP"/>
    </source>
</evidence>
<dbReference type="OrthoDB" id="3243439at2759"/>
<feature type="chain" id="PRO_5007863710" evidence="1">
    <location>
        <begin position="38"/>
        <end position="235"/>
    </location>
</feature>
<dbReference type="AlphaFoldDB" id="A0A165P6G5"/>
<dbReference type="InParanoid" id="A0A165P6G5"/>
<proteinExistence type="predicted"/>
<reference evidence="2 3" key="1">
    <citation type="journal article" date="2016" name="Mol. Biol. Evol.">
        <title>Comparative Genomics of Early-Diverging Mushroom-Forming Fungi Provides Insights into the Origins of Lignocellulose Decay Capabilities.</title>
        <authorList>
            <person name="Nagy L.G."/>
            <person name="Riley R."/>
            <person name="Tritt A."/>
            <person name="Adam C."/>
            <person name="Daum C."/>
            <person name="Floudas D."/>
            <person name="Sun H."/>
            <person name="Yadav J.S."/>
            <person name="Pangilinan J."/>
            <person name="Larsson K.H."/>
            <person name="Matsuura K."/>
            <person name="Barry K."/>
            <person name="Labutti K."/>
            <person name="Kuo R."/>
            <person name="Ohm R.A."/>
            <person name="Bhattacharya S.S."/>
            <person name="Shirouzu T."/>
            <person name="Yoshinaga Y."/>
            <person name="Martin F.M."/>
            <person name="Grigoriev I.V."/>
            <person name="Hibbett D.S."/>
        </authorList>
    </citation>
    <scope>NUCLEOTIDE SEQUENCE [LARGE SCALE GENOMIC DNA]</scope>
    <source>
        <strain evidence="2 3">HHB14362 ss-1</strain>
    </source>
</reference>
<evidence type="ECO:0000313" key="3">
    <source>
        <dbReference type="Proteomes" id="UP000076761"/>
    </source>
</evidence>
<evidence type="ECO:0000313" key="2">
    <source>
        <dbReference type="EMBL" id="KZT20590.1"/>
    </source>
</evidence>
<gene>
    <name evidence="2" type="ORF">NEOLEDRAFT_1122499</name>
</gene>
<keyword evidence="1" id="KW-0732">Signal</keyword>
<accession>A0A165P6G5</accession>